<dbReference type="InterPro" id="IPR015047">
    <property type="entry name" value="SYNJ1/2_RRM"/>
</dbReference>
<dbReference type="Proteomes" id="UP000694621">
    <property type="component" value="Unplaced"/>
</dbReference>
<dbReference type="InterPro" id="IPR046985">
    <property type="entry name" value="IP5"/>
</dbReference>
<comment type="catalytic activity">
    <reaction evidence="1">
        <text>a 1,2-diacyl-sn-glycero-3-phospho-(1D-myo-inositol-4,5-bisphosphate) + H2O = a 1,2-diacyl-sn-glycero-3-phospho-(1D-myo-inositol 4-phosphate) + phosphate</text>
        <dbReference type="Rhea" id="RHEA:22764"/>
        <dbReference type="ChEBI" id="CHEBI:15377"/>
        <dbReference type="ChEBI" id="CHEBI:43474"/>
        <dbReference type="ChEBI" id="CHEBI:58178"/>
        <dbReference type="ChEBI" id="CHEBI:58456"/>
        <dbReference type="EC" id="3.1.3.36"/>
    </reaction>
</comment>
<dbReference type="GO" id="GO:0098793">
    <property type="term" value="C:presynapse"/>
    <property type="evidence" value="ECO:0007669"/>
    <property type="project" value="GOC"/>
</dbReference>
<dbReference type="Pfam" id="PF08952">
    <property type="entry name" value="DUF1866"/>
    <property type="match status" value="1"/>
</dbReference>
<dbReference type="Gene3D" id="3.30.70.330">
    <property type="match status" value="1"/>
</dbReference>
<dbReference type="InterPro" id="IPR036691">
    <property type="entry name" value="Endo/exonu/phosph_ase_sf"/>
</dbReference>
<dbReference type="PANTHER" id="PTHR11200:SF257">
    <property type="entry name" value="PHOSPHOINOSITIDE 5-PHOSPHATASE"/>
    <property type="match status" value="1"/>
</dbReference>
<dbReference type="GO" id="GO:0048488">
    <property type="term" value="P:synaptic vesicle endocytosis"/>
    <property type="evidence" value="ECO:0007669"/>
    <property type="project" value="TreeGrafter"/>
</dbReference>
<feature type="compositionally biased region" description="Pro residues" evidence="6">
    <location>
        <begin position="884"/>
        <end position="903"/>
    </location>
</feature>
<evidence type="ECO:0000256" key="3">
    <source>
        <dbReference type="ARBA" id="ARBA00009678"/>
    </source>
</evidence>
<dbReference type="InterPro" id="IPR012677">
    <property type="entry name" value="Nucleotide-bd_a/b_plait_sf"/>
</dbReference>
<organism evidence="8 9">
    <name type="scientific">Astyanax mexicanus</name>
    <name type="common">Blind cave fish</name>
    <name type="synonym">Astyanax fasciatus mexicanus</name>
    <dbReference type="NCBI Taxonomy" id="7994"/>
    <lineage>
        <taxon>Eukaryota</taxon>
        <taxon>Metazoa</taxon>
        <taxon>Chordata</taxon>
        <taxon>Craniata</taxon>
        <taxon>Vertebrata</taxon>
        <taxon>Euteleostomi</taxon>
        <taxon>Actinopterygii</taxon>
        <taxon>Neopterygii</taxon>
        <taxon>Teleostei</taxon>
        <taxon>Ostariophysi</taxon>
        <taxon>Characiformes</taxon>
        <taxon>Characoidei</taxon>
        <taxon>Acestrorhamphidae</taxon>
        <taxon>Acestrorhamphinae</taxon>
        <taxon>Astyanax</taxon>
    </lineage>
</organism>
<dbReference type="FunFam" id="3.60.10.10:FF:000003">
    <property type="entry name" value="Synaptojanin-1 isoform 1"/>
    <property type="match status" value="1"/>
</dbReference>
<dbReference type="Pfam" id="PF02383">
    <property type="entry name" value="Syja_N"/>
    <property type="match status" value="1"/>
</dbReference>
<name>A0A8B9H4C8_ASTMX</name>
<evidence type="ECO:0000256" key="4">
    <source>
        <dbReference type="ARBA" id="ARBA00013044"/>
    </source>
</evidence>
<evidence type="ECO:0000256" key="6">
    <source>
        <dbReference type="SAM" id="MobiDB-lite"/>
    </source>
</evidence>
<feature type="region of interest" description="Disordered" evidence="6">
    <location>
        <begin position="1225"/>
        <end position="1256"/>
    </location>
</feature>
<dbReference type="InterPro" id="IPR000300">
    <property type="entry name" value="IPPc"/>
</dbReference>
<accession>A0A8B9H4C8</accession>
<evidence type="ECO:0000259" key="7">
    <source>
        <dbReference type="PROSITE" id="PS50275"/>
    </source>
</evidence>
<proteinExistence type="inferred from homology"/>
<evidence type="ECO:0000256" key="2">
    <source>
        <dbReference type="ARBA" id="ARBA00008943"/>
    </source>
</evidence>
<comment type="similarity">
    <text evidence="3">In the central section; belongs to the inositol 1,4,5-trisphosphate 5-phosphatase family.</text>
</comment>
<feature type="domain" description="SAC" evidence="7">
    <location>
        <begin position="158"/>
        <end position="358"/>
    </location>
</feature>
<dbReference type="GO" id="GO:0046856">
    <property type="term" value="P:phosphatidylinositol dephosphorylation"/>
    <property type="evidence" value="ECO:0007669"/>
    <property type="project" value="InterPro"/>
</dbReference>
<dbReference type="PROSITE" id="PS50275">
    <property type="entry name" value="SAC"/>
    <property type="match status" value="1"/>
</dbReference>
<comment type="similarity">
    <text evidence="2">Belongs to the synaptojanin family.</text>
</comment>
<feature type="region of interest" description="Disordered" evidence="6">
    <location>
        <begin position="1024"/>
        <end position="1080"/>
    </location>
</feature>
<feature type="compositionally biased region" description="Pro residues" evidence="6">
    <location>
        <begin position="928"/>
        <end position="950"/>
    </location>
</feature>
<sequence length="1256" mass="137840">MAFSKGYRIYHKLDPPPYSVIVETRNREECLMFESGAVAVLSAAEKEAIKNTYTKMLDAYGILGVLRLNLGDSMLHSLVVASGCSSVGKVQDSEVFRITATDFISLKNDPTDEDKISEVRKVLNSGNFYFAWSSTGVSLDLSLNAHRRIREDTSDNLSSFIQIRGSIPLFWEQPGIQVGSHRVKLSRGFEANAPAFERHFTALRRLYGKQVIINLLGMKEGEHMLSKAFQSHLKASEHSHAVKMVNFDYHQMVKGGKTEKLSTVLKPQINKFLDECGFFYYSAETGIERCQTGTTRVNCLDCLDRTNSVQAFFALEMLPQQLEAMGLTEKPQLVARFQEVFRTMWSVNGDSVSKIYAGTGALDGKAKTGKLKDGARSVTRTIQNNFFDSSKQEAIDILRLGSTLNSDLADKARALLTTSSLYGTQPEVSKYSILIEFPLLFSFITFKATHPVDIFAIGFEEMVELNAGNIVSASTTNQKLWAAELQKNISRDHKYVLLASEQLVGVCLFVFIRPQHAPFIRDVAVDTVKTGMGGATGNKGGVAIRMLFHTTSICFLCSHFAAGQSQVKERNDDYAEITRKLSFPMGRLLYSHDYVFWCGDFNYRISIPNEEVKELIRQQNWDGLIAGDQLVEQKNAGLVFRGFIEGKLDFAPTYKYDLFSDDYDTSEKCRTPAWTDRVLWKRRKWNFDKTAEELELNVVGAPVNDEEQLPWSPGELKYYGRAELKTSDHRPVVAVIDVDILEVDPEARHQVYKDVIALQGPPDGTILVSLCSSGPDDYFDDALIDELLDKFANFGEVLGKTIDIRLKSPGWIKSLEDEMSVERICGSIPTSASSTLLAEDTDMGDEFDMEGDVEEELEDILPQHLQPGLGMGPGMSPAASPRTSPCPSPTHGEPAPPSRPSRAPPRTAGPPQGSPVEYQAAGLEPKRPPPPRPNAPPARPAPPQRPPPPSGTAVITFSVHYREAQWKPDPFDSLTSDLFPSNSWTNTQSLSRNASLHTSSSSPSFSSSTLPSSVSLDSTSLFSLQNPAATPDPSGFTSFLAPPPPSRSRSQETLRASPNPFLSDLQPRPNSTNPFTGPLATPLAATQRRSLTPDFFAQQQAQAAKPGLLHRTGSALGHSSTLPPSFSRPLAPSPVLTPASAPVLAPVLAPASAPPKRTQHWVTFDDDSDFSTSGKAPASTAVTGTALLSLSSTPTFQQPQSQSISGFDSLSNWATTPSTTVLAFPTLPPPVPVRTNPNVTPRNPSIPARNNEFTER</sequence>
<feature type="compositionally biased region" description="Low complexity" evidence="6">
    <location>
        <begin position="1233"/>
        <end position="1243"/>
    </location>
</feature>
<dbReference type="SMART" id="SM00128">
    <property type="entry name" value="IPPc"/>
    <property type="match status" value="1"/>
</dbReference>
<evidence type="ECO:0000256" key="5">
    <source>
        <dbReference type="ARBA" id="ARBA00022801"/>
    </source>
</evidence>
<dbReference type="Gene3D" id="3.60.10.10">
    <property type="entry name" value="Endonuclease/exonuclease/phosphatase"/>
    <property type="match status" value="1"/>
</dbReference>
<evidence type="ECO:0000313" key="8">
    <source>
        <dbReference type="Ensembl" id="ENSAMXP00005007207.1"/>
    </source>
</evidence>
<evidence type="ECO:0000256" key="1">
    <source>
        <dbReference type="ARBA" id="ARBA00001786"/>
    </source>
</evidence>
<dbReference type="GO" id="GO:0017124">
    <property type="term" value="F:SH3 domain binding"/>
    <property type="evidence" value="ECO:0007669"/>
    <property type="project" value="TreeGrafter"/>
</dbReference>
<feature type="compositionally biased region" description="Polar residues" evidence="6">
    <location>
        <begin position="1047"/>
        <end position="1056"/>
    </location>
</feature>
<dbReference type="SMART" id="SM01165">
    <property type="entry name" value="DUF1866"/>
    <property type="match status" value="1"/>
</dbReference>
<dbReference type="Ensembl" id="ENSAMXT00005008145.1">
    <property type="protein sequence ID" value="ENSAMXP00005007207.1"/>
    <property type="gene ID" value="ENSAMXG00005003666.1"/>
</dbReference>
<reference evidence="8" key="1">
    <citation type="submission" date="2025-08" db="UniProtKB">
        <authorList>
            <consortium name="Ensembl"/>
        </authorList>
    </citation>
    <scope>IDENTIFICATION</scope>
</reference>
<feature type="region of interest" description="Disordered" evidence="6">
    <location>
        <begin position="864"/>
        <end position="953"/>
    </location>
</feature>
<dbReference type="GO" id="GO:0004439">
    <property type="term" value="F:phosphatidylinositol-4,5-bisphosphate 5-phosphatase activity"/>
    <property type="evidence" value="ECO:0007669"/>
    <property type="project" value="UniProtKB-EC"/>
</dbReference>
<evidence type="ECO:0000313" key="9">
    <source>
        <dbReference type="Proteomes" id="UP000694621"/>
    </source>
</evidence>
<dbReference type="SUPFAM" id="SSF56219">
    <property type="entry name" value="DNase I-like"/>
    <property type="match status" value="1"/>
</dbReference>
<keyword evidence="5" id="KW-0378">Hydrolase</keyword>
<protein>
    <recommendedName>
        <fullName evidence="4">phosphoinositide 5-phosphatase</fullName>
        <ecNumber evidence="4">3.1.3.36</ecNumber>
    </recommendedName>
</protein>
<dbReference type="EC" id="3.1.3.36" evidence="4"/>
<dbReference type="PANTHER" id="PTHR11200">
    <property type="entry name" value="INOSITOL 5-PHOSPHATASE"/>
    <property type="match status" value="1"/>
</dbReference>
<dbReference type="Pfam" id="PF22669">
    <property type="entry name" value="Exo_endo_phos2"/>
    <property type="match status" value="1"/>
</dbReference>
<dbReference type="AlphaFoldDB" id="A0A8B9H4C8"/>
<dbReference type="InterPro" id="IPR002013">
    <property type="entry name" value="SAC_dom"/>
</dbReference>